<comment type="caution">
    <text evidence="7">The sequence shown here is derived from an EMBL/GenBank/DDBJ whole genome shotgun (WGS) entry which is preliminary data.</text>
</comment>
<reference evidence="7" key="1">
    <citation type="journal article" date="2021" name="PeerJ">
        <title>Extensive microbial diversity within the chicken gut microbiome revealed by metagenomics and culture.</title>
        <authorList>
            <person name="Gilroy R."/>
            <person name="Ravi A."/>
            <person name="Getino M."/>
            <person name="Pursley I."/>
            <person name="Horton D.L."/>
            <person name="Alikhan N.F."/>
            <person name="Baker D."/>
            <person name="Gharbi K."/>
            <person name="Hall N."/>
            <person name="Watson M."/>
            <person name="Adriaenssens E.M."/>
            <person name="Foster-Nyarko E."/>
            <person name="Jarju S."/>
            <person name="Secka A."/>
            <person name="Antonio M."/>
            <person name="Oren A."/>
            <person name="Chaudhuri R.R."/>
            <person name="La Ragione R."/>
            <person name="Hildebrand F."/>
            <person name="Pallen M.J."/>
        </authorList>
    </citation>
    <scope>NUCLEOTIDE SEQUENCE</scope>
    <source>
        <strain evidence="7">316</strain>
    </source>
</reference>
<evidence type="ECO:0000256" key="1">
    <source>
        <dbReference type="ARBA" id="ARBA00004141"/>
    </source>
</evidence>
<keyword evidence="4 5" id="KW-0472">Membrane</keyword>
<sequence length="265" mass="29703">MNAHASSLPRRQSHLDVYLRVLNALMLRDMRSRFGGNYWGYLVQVLWPCAHLAIIVGAMTFRGVKAPMGESAMLFVASGALPALAFQYISREVMKGFMVHKPLTYFPQVKRFDTVVARILVEIVSSFIGLCLVCVVLLSFGVDPVPVDMVTAISGYLAAICLGIGVGTINVGICSVFPGWALGYIVVTLSLYLTSGVYFMACYMPQEIYYYMKWNPITQLIEWVRLGYDPTIPVQIDYVYLYGWIFGSLTVGLLMERYIVRAQQN</sequence>
<feature type="transmembrane region" description="Helical" evidence="5">
    <location>
        <begin position="180"/>
        <end position="201"/>
    </location>
</feature>
<gene>
    <name evidence="7" type="ORF">K8W01_18000</name>
</gene>
<evidence type="ECO:0000256" key="5">
    <source>
        <dbReference type="SAM" id="Phobius"/>
    </source>
</evidence>
<organism evidence="7 8">
    <name type="scientific">Methylorubrum populi</name>
    <dbReference type="NCBI Taxonomy" id="223967"/>
    <lineage>
        <taxon>Bacteria</taxon>
        <taxon>Pseudomonadati</taxon>
        <taxon>Pseudomonadota</taxon>
        <taxon>Alphaproteobacteria</taxon>
        <taxon>Hyphomicrobiales</taxon>
        <taxon>Methylobacteriaceae</taxon>
        <taxon>Methylorubrum</taxon>
    </lineage>
</organism>
<evidence type="ECO:0000256" key="2">
    <source>
        <dbReference type="ARBA" id="ARBA00022692"/>
    </source>
</evidence>
<protein>
    <submittedName>
        <fullName evidence="7">ABC transporter permease</fullName>
    </submittedName>
</protein>
<comment type="subcellular location">
    <subcellularLocation>
        <location evidence="1">Membrane</location>
        <topology evidence="1">Multi-pass membrane protein</topology>
    </subcellularLocation>
</comment>
<reference evidence="7" key="2">
    <citation type="submission" date="2021-09" db="EMBL/GenBank/DDBJ databases">
        <authorList>
            <person name="Gilroy R."/>
        </authorList>
    </citation>
    <scope>NUCLEOTIDE SEQUENCE</scope>
    <source>
        <strain evidence="7">316</strain>
    </source>
</reference>
<name>A0A921E612_9HYPH</name>
<feature type="transmembrane region" description="Helical" evidence="5">
    <location>
        <begin position="153"/>
        <end position="173"/>
    </location>
</feature>
<proteinExistence type="predicted"/>
<dbReference type="InterPro" id="IPR013525">
    <property type="entry name" value="ABC2_TM"/>
</dbReference>
<dbReference type="GO" id="GO:0140359">
    <property type="term" value="F:ABC-type transporter activity"/>
    <property type="evidence" value="ECO:0007669"/>
    <property type="project" value="InterPro"/>
</dbReference>
<evidence type="ECO:0000313" key="8">
    <source>
        <dbReference type="Proteomes" id="UP000742631"/>
    </source>
</evidence>
<dbReference type="AlphaFoldDB" id="A0A921E612"/>
<feature type="transmembrane region" description="Helical" evidence="5">
    <location>
        <begin position="239"/>
        <end position="260"/>
    </location>
</feature>
<feature type="domain" description="ABC-2 type transporter transmembrane" evidence="6">
    <location>
        <begin position="24"/>
        <end position="225"/>
    </location>
</feature>
<evidence type="ECO:0000256" key="4">
    <source>
        <dbReference type="ARBA" id="ARBA00023136"/>
    </source>
</evidence>
<dbReference type="GO" id="GO:0016020">
    <property type="term" value="C:membrane"/>
    <property type="evidence" value="ECO:0007669"/>
    <property type="project" value="UniProtKB-SubCell"/>
</dbReference>
<dbReference type="Pfam" id="PF01061">
    <property type="entry name" value="ABC2_membrane"/>
    <property type="match status" value="1"/>
</dbReference>
<keyword evidence="2 5" id="KW-0812">Transmembrane</keyword>
<evidence type="ECO:0000313" key="7">
    <source>
        <dbReference type="EMBL" id="HJE25546.1"/>
    </source>
</evidence>
<accession>A0A921E612</accession>
<evidence type="ECO:0000259" key="6">
    <source>
        <dbReference type="Pfam" id="PF01061"/>
    </source>
</evidence>
<dbReference type="Proteomes" id="UP000742631">
    <property type="component" value="Unassembled WGS sequence"/>
</dbReference>
<evidence type="ECO:0000256" key="3">
    <source>
        <dbReference type="ARBA" id="ARBA00022989"/>
    </source>
</evidence>
<feature type="transmembrane region" description="Helical" evidence="5">
    <location>
        <begin position="71"/>
        <end position="89"/>
    </location>
</feature>
<dbReference type="EMBL" id="DYYG01000057">
    <property type="protein sequence ID" value="HJE25546.1"/>
    <property type="molecule type" value="Genomic_DNA"/>
</dbReference>
<keyword evidence="3 5" id="KW-1133">Transmembrane helix</keyword>
<feature type="transmembrane region" description="Helical" evidence="5">
    <location>
        <begin position="38"/>
        <end position="59"/>
    </location>
</feature>
<feature type="transmembrane region" description="Helical" evidence="5">
    <location>
        <begin position="119"/>
        <end position="141"/>
    </location>
</feature>